<gene>
    <name evidence="2" type="ORF">D4764_09G0008880</name>
</gene>
<keyword evidence="3" id="KW-1185">Reference proteome</keyword>
<keyword evidence="1" id="KW-1133">Transmembrane helix</keyword>
<accession>A0A5C6MMI3</accession>
<name>A0A5C6MMI3_9TELE</name>
<sequence length="88" mass="9870">MAPTGSRTIRNGCERVLYWIPVLFIVLIVAWSYYAYVLQLCVDQQNAAAPTLSLQQQSKVVLPSCHMGQRHKQQRGSSVVAQGRHVLC</sequence>
<evidence type="ECO:0000313" key="2">
    <source>
        <dbReference type="EMBL" id="TWW55838.1"/>
    </source>
</evidence>
<organism evidence="2 3">
    <name type="scientific">Takifugu flavidus</name>
    <name type="common">sansaifugu</name>
    <dbReference type="NCBI Taxonomy" id="433684"/>
    <lineage>
        <taxon>Eukaryota</taxon>
        <taxon>Metazoa</taxon>
        <taxon>Chordata</taxon>
        <taxon>Craniata</taxon>
        <taxon>Vertebrata</taxon>
        <taxon>Euteleostomi</taxon>
        <taxon>Actinopterygii</taxon>
        <taxon>Neopterygii</taxon>
        <taxon>Teleostei</taxon>
        <taxon>Neoteleostei</taxon>
        <taxon>Acanthomorphata</taxon>
        <taxon>Eupercaria</taxon>
        <taxon>Tetraodontiformes</taxon>
        <taxon>Tetradontoidea</taxon>
        <taxon>Tetraodontidae</taxon>
        <taxon>Takifugu</taxon>
    </lineage>
</organism>
<protein>
    <submittedName>
        <fullName evidence="2">Palmitoyltransferase ZDHHC2</fullName>
    </submittedName>
</protein>
<dbReference type="GO" id="GO:0016740">
    <property type="term" value="F:transferase activity"/>
    <property type="evidence" value="ECO:0007669"/>
    <property type="project" value="UniProtKB-KW"/>
</dbReference>
<feature type="transmembrane region" description="Helical" evidence="1">
    <location>
        <begin position="16"/>
        <end position="36"/>
    </location>
</feature>
<dbReference type="AlphaFoldDB" id="A0A5C6MMI3"/>
<keyword evidence="1" id="KW-0472">Membrane</keyword>
<dbReference type="Proteomes" id="UP000324091">
    <property type="component" value="Chromosome 9"/>
</dbReference>
<evidence type="ECO:0000256" key="1">
    <source>
        <dbReference type="SAM" id="Phobius"/>
    </source>
</evidence>
<proteinExistence type="predicted"/>
<reference evidence="2 3" key="1">
    <citation type="submission" date="2019-04" db="EMBL/GenBank/DDBJ databases">
        <title>Chromosome genome assembly for Takifugu flavidus.</title>
        <authorList>
            <person name="Xiao S."/>
        </authorList>
    </citation>
    <scope>NUCLEOTIDE SEQUENCE [LARGE SCALE GENOMIC DNA]</scope>
    <source>
        <strain evidence="2">HTHZ2018</strain>
        <tissue evidence="2">Muscle</tissue>
    </source>
</reference>
<dbReference type="EMBL" id="RHFK02000022">
    <property type="protein sequence ID" value="TWW55838.1"/>
    <property type="molecule type" value="Genomic_DNA"/>
</dbReference>
<evidence type="ECO:0000313" key="3">
    <source>
        <dbReference type="Proteomes" id="UP000324091"/>
    </source>
</evidence>
<keyword evidence="1" id="KW-0812">Transmembrane</keyword>
<keyword evidence="2" id="KW-0808">Transferase</keyword>
<comment type="caution">
    <text evidence="2">The sequence shown here is derived from an EMBL/GenBank/DDBJ whole genome shotgun (WGS) entry which is preliminary data.</text>
</comment>